<comment type="similarity">
    <text evidence="6">Belongs to the potassium channel family. Plant (TC 1.A.1.4) subfamily.</text>
</comment>
<keyword evidence="3 6" id="KW-0851">Voltage-gated channel</keyword>
<dbReference type="InterPro" id="IPR045319">
    <property type="entry name" value="KAT/AKT"/>
</dbReference>
<evidence type="ECO:0000256" key="5">
    <source>
        <dbReference type="ARBA" id="ARBA00023303"/>
    </source>
</evidence>
<proteinExistence type="inferred from homology"/>
<dbReference type="EMBL" id="OZ021737">
    <property type="protein sequence ID" value="CAK9317454.1"/>
    <property type="molecule type" value="Genomic_DNA"/>
</dbReference>
<comment type="subunit">
    <text evidence="6">The potassium channel is composed of a homo- or heterotetrameric complex of pore-forming subunits.</text>
</comment>
<evidence type="ECO:0000256" key="1">
    <source>
        <dbReference type="ARBA" id="ARBA00022538"/>
    </source>
</evidence>
<dbReference type="InterPro" id="IPR013099">
    <property type="entry name" value="K_chnl_dom"/>
</dbReference>
<evidence type="ECO:0000313" key="9">
    <source>
        <dbReference type="Proteomes" id="UP001642487"/>
    </source>
</evidence>
<gene>
    <name evidence="8" type="ORF">CITCOLO1_LOCUS9358</name>
</gene>
<keyword evidence="6" id="KW-0406">Ion transport</keyword>
<dbReference type="PANTHER" id="PTHR45743">
    <property type="entry name" value="POTASSIUM CHANNEL AKT1"/>
    <property type="match status" value="1"/>
</dbReference>
<evidence type="ECO:0000256" key="4">
    <source>
        <dbReference type="ARBA" id="ARBA00022958"/>
    </source>
</evidence>
<comment type="subcellular location">
    <subcellularLocation>
        <location evidence="6">Membrane</location>
        <topology evidence="6">Multi-pass membrane protein</topology>
    </subcellularLocation>
</comment>
<sequence>MAANYPDPKRTWLALSIEDFHNASLRVRYVTSIYWSIVTITTTGYGDLHPVNDQEMTYGICYLFFILGLQAYLIGNMTNLVVHGTGRTRKFRDTIQAASNFAHRNQLPVRLQEQMLAHLCLKFRTDSEGLQQQETVDSLPKAIRSGIAHHLFYSLVDSAYLFHGVSTDLIFQLVTEMKAEYFPPKEDIILENEAPTDFYIVVTGTADLIIQRNGMEEIVGEAKMGDVIGEIAVLCYQPQLFTVRTSRLSQLLRLNRSSFFNLVQASVGDGTIIMNNLLKNVANSSYTLEKKISSISWLLGLVLKAMGNYKHLKEIKDPVMEDILQETEQTLTKAGMEMPLNLCYAAESGDDILLHQLLKRGSNPNEVDGGKTALVNKSYHYSCLSWLLTMNRNGVVQLTWHFSLSAYCSS</sequence>
<comment type="function">
    <text evidence="6">Potassium channel.</text>
</comment>
<evidence type="ECO:0000256" key="3">
    <source>
        <dbReference type="ARBA" id="ARBA00022882"/>
    </source>
</evidence>
<dbReference type="InterPro" id="IPR000595">
    <property type="entry name" value="cNMP-bd_dom"/>
</dbReference>
<evidence type="ECO:0000313" key="8">
    <source>
        <dbReference type="EMBL" id="CAK9317454.1"/>
    </source>
</evidence>
<dbReference type="SMART" id="SM00100">
    <property type="entry name" value="cNMP"/>
    <property type="match status" value="1"/>
</dbReference>
<comment type="caution">
    <text evidence="6">Lacks conserved residue(s) required for the propagation of feature annotation.</text>
</comment>
<dbReference type="SUPFAM" id="SSF81324">
    <property type="entry name" value="Voltage-gated potassium channels"/>
    <property type="match status" value="1"/>
</dbReference>
<dbReference type="Gene3D" id="2.60.120.10">
    <property type="entry name" value="Jelly Rolls"/>
    <property type="match status" value="1"/>
</dbReference>
<dbReference type="CDD" id="cd00038">
    <property type="entry name" value="CAP_ED"/>
    <property type="match status" value="1"/>
</dbReference>
<feature type="domain" description="Cyclic nucleotide-binding" evidence="7">
    <location>
        <begin position="161"/>
        <end position="280"/>
    </location>
</feature>
<organism evidence="8 9">
    <name type="scientific">Citrullus colocynthis</name>
    <name type="common">colocynth</name>
    <dbReference type="NCBI Taxonomy" id="252529"/>
    <lineage>
        <taxon>Eukaryota</taxon>
        <taxon>Viridiplantae</taxon>
        <taxon>Streptophyta</taxon>
        <taxon>Embryophyta</taxon>
        <taxon>Tracheophyta</taxon>
        <taxon>Spermatophyta</taxon>
        <taxon>Magnoliopsida</taxon>
        <taxon>eudicotyledons</taxon>
        <taxon>Gunneridae</taxon>
        <taxon>Pentapetalae</taxon>
        <taxon>rosids</taxon>
        <taxon>fabids</taxon>
        <taxon>Cucurbitales</taxon>
        <taxon>Cucurbitaceae</taxon>
        <taxon>Benincaseae</taxon>
        <taxon>Citrullus</taxon>
    </lineage>
</organism>
<dbReference type="Pfam" id="PF07885">
    <property type="entry name" value="Ion_trans_2"/>
    <property type="match status" value="1"/>
</dbReference>
<keyword evidence="6" id="KW-0812">Transmembrane</keyword>
<dbReference type="PROSITE" id="PS50042">
    <property type="entry name" value="CNMP_BINDING_3"/>
    <property type="match status" value="1"/>
</dbReference>
<accession>A0ABP0YAL7</accession>
<keyword evidence="4 6" id="KW-0630">Potassium</keyword>
<evidence type="ECO:0000259" key="7">
    <source>
        <dbReference type="PROSITE" id="PS50042"/>
    </source>
</evidence>
<reference evidence="8 9" key="1">
    <citation type="submission" date="2024-03" db="EMBL/GenBank/DDBJ databases">
        <authorList>
            <person name="Gkanogiannis A."/>
            <person name="Becerra Lopez-Lavalle L."/>
        </authorList>
    </citation>
    <scope>NUCLEOTIDE SEQUENCE [LARGE SCALE GENOMIC DNA]</scope>
</reference>
<protein>
    <recommendedName>
        <fullName evidence="6">Potassium channel</fullName>
    </recommendedName>
</protein>
<dbReference type="Pfam" id="PF00027">
    <property type="entry name" value="cNMP_binding"/>
    <property type="match status" value="1"/>
</dbReference>
<dbReference type="InterPro" id="IPR014710">
    <property type="entry name" value="RmlC-like_jellyroll"/>
</dbReference>
<comment type="domain">
    <text evidence="6">The segment S4 is probably the voltage-sensor and is characterized by a series of positively charged amino acids. The pore-forming region H5 is enclosed by the transmembrane segments S5 and S6 in the Shaker-type (1P/6TM) and contains the GYGD signature motif which seems to be involved in potassium selectivity.</text>
</comment>
<feature type="transmembrane region" description="Helical" evidence="6">
    <location>
        <begin position="56"/>
        <end position="82"/>
    </location>
</feature>
<evidence type="ECO:0000256" key="2">
    <source>
        <dbReference type="ARBA" id="ARBA00022826"/>
    </source>
</evidence>
<keyword evidence="2 6" id="KW-0631">Potassium channel</keyword>
<dbReference type="Gene3D" id="1.10.287.70">
    <property type="match status" value="1"/>
</dbReference>
<keyword evidence="1 6" id="KW-0633">Potassium transport</keyword>
<keyword evidence="6" id="KW-0813">Transport</keyword>
<keyword evidence="5 6" id="KW-0407">Ion channel</keyword>
<evidence type="ECO:0000256" key="6">
    <source>
        <dbReference type="RuleBase" id="RU369015"/>
    </source>
</evidence>
<dbReference type="PANTHER" id="PTHR45743:SF2">
    <property type="entry name" value="POTASSIUM CHANNEL AKT1"/>
    <property type="match status" value="1"/>
</dbReference>
<name>A0ABP0YAL7_9ROSI</name>
<dbReference type="InterPro" id="IPR018490">
    <property type="entry name" value="cNMP-bd_dom_sf"/>
</dbReference>
<keyword evidence="6" id="KW-1133">Transmembrane helix</keyword>
<dbReference type="Proteomes" id="UP001642487">
    <property type="component" value="Chromosome 3"/>
</dbReference>
<dbReference type="SUPFAM" id="SSF51206">
    <property type="entry name" value="cAMP-binding domain-like"/>
    <property type="match status" value="1"/>
</dbReference>
<keyword evidence="9" id="KW-1185">Reference proteome</keyword>
<keyword evidence="6" id="KW-0472">Membrane</keyword>